<feature type="compositionally biased region" description="Basic residues" evidence="1">
    <location>
        <begin position="381"/>
        <end position="392"/>
    </location>
</feature>
<feature type="signal peptide" evidence="2">
    <location>
        <begin position="1"/>
        <end position="22"/>
    </location>
</feature>
<dbReference type="Gene3D" id="2.170.15.10">
    <property type="entry name" value="Proaerolysin, chain A, domain 3"/>
    <property type="match status" value="1"/>
</dbReference>
<name>A0A9N9KTE8_9HELO</name>
<protein>
    <recommendedName>
        <fullName evidence="3">Jacalin-type lectin domain-containing protein</fullName>
    </recommendedName>
</protein>
<evidence type="ECO:0000313" key="5">
    <source>
        <dbReference type="Proteomes" id="UP000696280"/>
    </source>
</evidence>
<proteinExistence type="predicted"/>
<comment type="caution">
    <text evidence="4">The sequence shown here is derived from an EMBL/GenBank/DDBJ whole genome shotgun (WGS) entry which is preliminary data.</text>
</comment>
<dbReference type="SUPFAM" id="SSF51101">
    <property type="entry name" value="Mannose-binding lectins"/>
    <property type="match status" value="1"/>
</dbReference>
<dbReference type="AlphaFoldDB" id="A0A9N9KTE8"/>
<dbReference type="SUPFAM" id="SSF56973">
    <property type="entry name" value="Aerolisin/ETX pore-forming domain"/>
    <property type="match status" value="1"/>
</dbReference>
<reference evidence="4" key="1">
    <citation type="submission" date="2021-07" db="EMBL/GenBank/DDBJ databases">
        <authorList>
            <person name="Durling M."/>
        </authorList>
    </citation>
    <scope>NUCLEOTIDE SEQUENCE</scope>
</reference>
<feature type="region of interest" description="Disordered" evidence="1">
    <location>
        <begin position="361"/>
        <end position="392"/>
    </location>
</feature>
<keyword evidence="2" id="KW-0732">Signal</keyword>
<feature type="domain" description="Jacalin-type lectin" evidence="3">
    <location>
        <begin position="41"/>
        <end position="170"/>
    </location>
</feature>
<feature type="chain" id="PRO_5040207150" description="Jacalin-type lectin domain-containing protein" evidence="2">
    <location>
        <begin position="23"/>
        <end position="392"/>
    </location>
</feature>
<evidence type="ECO:0000256" key="1">
    <source>
        <dbReference type="SAM" id="MobiDB-lite"/>
    </source>
</evidence>
<dbReference type="InterPro" id="IPR036404">
    <property type="entry name" value="Jacalin-like_lectin_dom_sf"/>
</dbReference>
<dbReference type="Proteomes" id="UP000696280">
    <property type="component" value="Unassembled WGS sequence"/>
</dbReference>
<dbReference type="InterPro" id="IPR001229">
    <property type="entry name" value="Jacalin-like_lectin_dom"/>
</dbReference>
<evidence type="ECO:0000313" key="4">
    <source>
        <dbReference type="EMBL" id="CAG8951795.1"/>
    </source>
</evidence>
<feature type="compositionally biased region" description="Basic and acidic residues" evidence="1">
    <location>
        <begin position="368"/>
        <end position="380"/>
    </location>
</feature>
<dbReference type="Pfam" id="PF01419">
    <property type="entry name" value="Jacalin"/>
    <property type="match status" value="1"/>
</dbReference>
<dbReference type="OrthoDB" id="3758675at2759"/>
<evidence type="ECO:0000256" key="2">
    <source>
        <dbReference type="SAM" id="SignalP"/>
    </source>
</evidence>
<gene>
    <name evidence="4" type="ORF">HYFRA_00005599</name>
</gene>
<accession>A0A9N9KTE8</accession>
<dbReference type="EMBL" id="CAJVRL010000044">
    <property type="protein sequence ID" value="CAG8951795.1"/>
    <property type="molecule type" value="Genomic_DNA"/>
</dbReference>
<sequence length="392" mass="42733">MKFYSTTTLGATAAVLFSLAAAQDPKCDSGPLLAGSTLGNGKNGGYYCDTKWDAGVTVTGITLWASKDHMRGFKLTYSNQAQGPLHGTEDGDRKTACKWDEGDPIKSLKLWKAERNEDMLGWVEIETESGKKCGDGSDRERWGNTIAKTHSGILAGARGTSGAGIDSIEFLFMDAKAMKAEIINLEFDENLDDWNKKRQGITTVSLQEVVITNSNPLNGSSKTYTFENGITKDKKQEITQSYKNTFGVKVGVAVEAEVKVPLFGGSKLTVSTETSYEYETMKSETGSTTISVPLKWTESGPIAPQMAVHCKSQALSGEYDAKYTSTVRITMANGRTFDLKQPGHFSSTGWSSAFSDCKEVPVKNAPKGIDRKEADKEKARRSIRRSIRRSSA</sequence>
<keyword evidence="5" id="KW-1185">Reference proteome</keyword>
<dbReference type="Gene3D" id="2.100.10.30">
    <property type="entry name" value="Jacalin-like lectin domain"/>
    <property type="match status" value="1"/>
</dbReference>
<evidence type="ECO:0000259" key="3">
    <source>
        <dbReference type="Pfam" id="PF01419"/>
    </source>
</evidence>
<organism evidence="4 5">
    <name type="scientific">Hymenoscyphus fraxineus</name>
    <dbReference type="NCBI Taxonomy" id="746836"/>
    <lineage>
        <taxon>Eukaryota</taxon>
        <taxon>Fungi</taxon>
        <taxon>Dikarya</taxon>
        <taxon>Ascomycota</taxon>
        <taxon>Pezizomycotina</taxon>
        <taxon>Leotiomycetes</taxon>
        <taxon>Helotiales</taxon>
        <taxon>Helotiaceae</taxon>
        <taxon>Hymenoscyphus</taxon>
    </lineage>
</organism>